<comment type="caution">
    <text evidence="1">The sequence shown here is derived from an EMBL/GenBank/DDBJ whole genome shotgun (WGS) entry which is preliminary data.</text>
</comment>
<dbReference type="PATRIC" id="fig|991778.3.peg.5231"/>
<sequence>MERPSSASLALSPHMISIESFCVERIAAEFVGFLRVRGDVPGDQP</sequence>
<accession>F2AYY4</accession>
<organism evidence="1 2">
    <name type="scientific">Rhodopirellula baltica WH47</name>
    <dbReference type="NCBI Taxonomy" id="991778"/>
    <lineage>
        <taxon>Bacteria</taxon>
        <taxon>Pseudomonadati</taxon>
        <taxon>Planctomycetota</taxon>
        <taxon>Planctomycetia</taxon>
        <taxon>Pirellulales</taxon>
        <taxon>Pirellulaceae</taxon>
        <taxon>Rhodopirellula</taxon>
    </lineage>
</organism>
<dbReference type="Proteomes" id="UP000006222">
    <property type="component" value="Unassembled WGS sequence"/>
</dbReference>
<gene>
    <name evidence="1" type="ORF">RBWH47_04720</name>
</gene>
<evidence type="ECO:0000313" key="2">
    <source>
        <dbReference type="Proteomes" id="UP000006222"/>
    </source>
</evidence>
<protein>
    <submittedName>
        <fullName evidence="1">Uncharacterized protein</fullName>
    </submittedName>
</protein>
<reference evidence="1 2" key="1">
    <citation type="journal article" date="2013" name="Mar. Genomics">
        <title>Expression of sulfatases in Rhodopirellula baltica and the diversity of sulfatases in the genus Rhodopirellula.</title>
        <authorList>
            <person name="Wegner C.E."/>
            <person name="Richter-Heitmann T."/>
            <person name="Klindworth A."/>
            <person name="Klockow C."/>
            <person name="Richter M."/>
            <person name="Achstetter T."/>
            <person name="Glockner F.O."/>
            <person name="Harder J."/>
        </authorList>
    </citation>
    <scope>NUCLEOTIDE SEQUENCE [LARGE SCALE GENOMIC DNA]</scope>
    <source>
        <strain evidence="1 2">WH47</strain>
    </source>
</reference>
<dbReference type="EMBL" id="AFAR01000246">
    <property type="protein sequence ID" value="EGF25169.1"/>
    <property type="molecule type" value="Genomic_DNA"/>
</dbReference>
<evidence type="ECO:0000313" key="1">
    <source>
        <dbReference type="EMBL" id="EGF25169.1"/>
    </source>
</evidence>
<proteinExistence type="predicted"/>
<name>F2AYY4_RHOBT</name>
<dbReference type="AlphaFoldDB" id="F2AYY4"/>